<proteinExistence type="predicted"/>
<name>A0A2T2ZWW3_9PEZI</name>
<evidence type="ECO:0000313" key="2">
    <source>
        <dbReference type="Proteomes" id="UP000241462"/>
    </source>
</evidence>
<dbReference type="EMBL" id="KZ678596">
    <property type="protein sequence ID" value="PSR78704.1"/>
    <property type="molecule type" value="Genomic_DNA"/>
</dbReference>
<sequence length="155" mass="17475">MLDPFAGTFYSFYRTFRGTWPACASSGWGFLVPRANPPRLYAYHDTFFWATSEAVLDPRTRWKKAHVRDGRRRQRCWRVVWNLGASGPSDWLAGNTCQPRHSPLFARARYAKACGRMNAHPARLGAYTPTDLTGLVPHHASDRSSGTTELLSIGC</sequence>
<accession>A0A2T2ZWW3</accession>
<dbReference type="InParanoid" id="A0A2T2ZWW3"/>
<protein>
    <submittedName>
        <fullName evidence="1">Uncharacterized protein</fullName>
    </submittedName>
</protein>
<organism evidence="1 2">
    <name type="scientific">Coniella lustricola</name>
    <dbReference type="NCBI Taxonomy" id="2025994"/>
    <lineage>
        <taxon>Eukaryota</taxon>
        <taxon>Fungi</taxon>
        <taxon>Dikarya</taxon>
        <taxon>Ascomycota</taxon>
        <taxon>Pezizomycotina</taxon>
        <taxon>Sordariomycetes</taxon>
        <taxon>Sordariomycetidae</taxon>
        <taxon>Diaporthales</taxon>
        <taxon>Schizoparmaceae</taxon>
        <taxon>Coniella</taxon>
    </lineage>
</organism>
<reference evidence="1 2" key="1">
    <citation type="journal article" date="2018" name="Mycol. Prog.">
        <title>Coniella lustricola, a new species from submerged detritus.</title>
        <authorList>
            <person name="Raudabaugh D.B."/>
            <person name="Iturriaga T."/>
            <person name="Carver A."/>
            <person name="Mondo S."/>
            <person name="Pangilinan J."/>
            <person name="Lipzen A."/>
            <person name="He G."/>
            <person name="Amirebrahimi M."/>
            <person name="Grigoriev I.V."/>
            <person name="Miller A.N."/>
        </authorList>
    </citation>
    <scope>NUCLEOTIDE SEQUENCE [LARGE SCALE GENOMIC DNA]</scope>
    <source>
        <strain evidence="1 2">B22-T-1</strain>
    </source>
</reference>
<dbReference type="Proteomes" id="UP000241462">
    <property type="component" value="Unassembled WGS sequence"/>
</dbReference>
<keyword evidence="2" id="KW-1185">Reference proteome</keyword>
<dbReference type="AlphaFoldDB" id="A0A2T2ZWW3"/>
<evidence type="ECO:0000313" key="1">
    <source>
        <dbReference type="EMBL" id="PSR78704.1"/>
    </source>
</evidence>
<gene>
    <name evidence="1" type="ORF">BD289DRAFT_443534</name>
</gene>